<feature type="transmembrane region" description="Helical" evidence="6">
    <location>
        <begin position="176"/>
        <end position="201"/>
    </location>
</feature>
<feature type="transmembrane region" description="Helical" evidence="6">
    <location>
        <begin position="119"/>
        <end position="139"/>
    </location>
</feature>
<dbReference type="GO" id="GO:0005886">
    <property type="term" value="C:plasma membrane"/>
    <property type="evidence" value="ECO:0007669"/>
    <property type="project" value="UniProtKB-SubCell"/>
</dbReference>
<evidence type="ECO:0000313" key="8">
    <source>
        <dbReference type="EMBL" id="HFQ78915.1"/>
    </source>
</evidence>
<feature type="transmembrane region" description="Helical" evidence="6">
    <location>
        <begin position="234"/>
        <end position="259"/>
    </location>
</feature>
<protein>
    <submittedName>
        <fullName evidence="9">Sodium:proton antiporter</fullName>
    </submittedName>
</protein>
<dbReference type="InterPro" id="IPR007182">
    <property type="entry name" value="MnhB"/>
</dbReference>
<proteinExistence type="predicted"/>
<evidence type="ECO:0000313" key="9">
    <source>
        <dbReference type="EMBL" id="HGT98279.1"/>
    </source>
</evidence>
<reference evidence="9" key="1">
    <citation type="journal article" date="2020" name="mSystems">
        <title>Genome- and Community-Level Interaction Insights into Carbon Utilization and Element Cycling Functions of Hydrothermarchaeota in Hydrothermal Sediment.</title>
        <authorList>
            <person name="Zhou Z."/>
            <person name="Liu Y."/>
            <person name="Xu W."/>
            <person name="Pan J."/>
            <person name="Luo Z.H."/>
            <person name="Li M."/>
        </authorList>
    </citation>
    <scope>NUCLEOTIDE SEQUENCE [LARGE SCALE GENOMIC DNA]</scope>
    <source>
        <strain evidence="8">SpSt-629</strain>
        <strain evidence="9">SpSt-688</strain>
    </source>
</reference>
<evidence type="ECO:0000256" key="2">
    <source>
        <dbReference type="ARBA" id="ARBA00022475"/>
    </source>
</evidence>
<evidence type="ECO:0000256" key="6">
    <source>
        <dbReference type="SAM" id="Phobius"/>
    </source>
</evidence>
<evidence type="ECO:0000256" key="5">
    <source>
        <dbReference type="ARBA" id="ARBA00023136"/>
    </source>
</evidence>
<keyword evidence="5 6" id="KW-0472">Membrane</keyword>
<keyword evidence="3 6" id="KW-0812">Transmembrane</keyword>
<dbReference type="InterPro" id="IPR050622">
    <property type="entry name" value="CPA3_antiporter_subunitB"/>
</dbReference>
<dbReference type="PANTHER" id="PTHR33932">
    <property type="entry name" value="NA(+)/H(+) ANTIPORTER SUBUNIT B"/>
    <property type="match status" value="1"/>
</dbReference>
<comment type="caution">
    <text evidence="9">The sequence shown here is derived from an EMBL/GenBank/DDBJ whole genome shotgun (WGS) entry which is preliminary data.</text>
</comment>
<dbReference type="AlphaFoldDB" id="A0A7J3MXV0"/>
<comment type="subcellular location">
    <subcellularLocation>
        <location evidence="1">Cell membrane</location>
        <topology evidence="1">Multi-pass membrane protein</topology>
    </subcellularLocation>
</comment>
<dbReference type="EMBL" id="DTDH01000073">
    <property type="protein sequence ID" value="HGT98279.1"/>
    <property type="molecule type" value="Genomic_DNA"/>
</dbReference>
<feature type="transmembrane region" description="Helical" evidence="6">
    <location>
        <begin position="145"/>
        <end position="164"/>
    </location>
</feature>
<evidence type="ECO:0000256" key="1">
    <source>
        <dbReference type="ARBA" id="ARBA00004651"/>
    </source>
</evidence>
<evidence type="ECO:0000259" key="7">
    <source>
        <dbReference type="Pfam" id="PF04039"/>
    </source>
</evidence>
<evidence type="ECO:0000256" key="3">
    <source>
        <dbReference type="ARBA" id="ARBA00022692"/>
    </source>
</evidence>
<name>A0A7J3MXV0_9CREN</name>
<accession>A0A7J3MXV0</accession>
<dbReference type="PANTHER" id="PTHR33932:SF4">
    <property type="entry name" value="NA(+)_H(+) ANTIPORTER SUBUNIT B"/>
    <property type="match status" value="1"/>
</dbReference>
<organism evidence="9">
    <name type="scientific">Ignisphaera aggregans</name>
    <dbReference type="NCBI Taxonomy" id="334771"/>
    <lineage>
        <taxon>Archaea</taxon>
        <taxon>Thermoproteota</taxon>
        <taxon>Thermoprotei</taxon>
        <taxon>Desulfurococcales</taxon>
        <taxon>Desulfurococcaceae</taxon>
        <taxon>Ignisphaera</taxon>
    </lineage>
</organism>
<sequence length="274" mass="30380">MTKVSRRMRNLVVAISLGIFAISLGVALSVGHLGILPARELRKLAQNILINTYNPWNQTLTSYSLNAVSAIIWDYRGIDTVFETMVLFAAVVGVSLLFRDVHKEKVKNRVMPFTIKISTQLIVLVTIVIALSLAVHGHLTPGGGFQAGAVIATAIALSIIVFSLDVLHRIGLSTKFLLGIRLVSLLLILFTALLPLFTLLITNTWAYIMQNQVKTDSQFSMPNMFLNTPLAGSIFLFNLFEFAAVATAFSYVLILFVMYREKRHAIDKLKEDIN</sequence>
<gene>
    <name evidence="8" type="ORF">ENT99_04330</name>
    <name evidence="9" type="ORF">ENU64_02450</name>
</gene>
<evidence type="ECO:0000256" key="4">
    <source>
        <dbReference type="ARBA" id="ARBA00022989"/>
    </source>
</evidence>
<keyword evidence="2" id="KW-1003">Cell membrane</keyword>
<dbReference type="Pfam" id="PF04039">
    <property type="entry name" value="MnhB"/>
    <property type="match status" value="1"/>
</dbReference>
<keyword evidence="4 6" id="KW-1133">Transmembrane helix</keyword>
<dbReference type="EMBL" id="DTAU01000086">
    <property type="protein sequence ID" value="HFQ78915.1"/>
    <property type="molecule type" value="Genomic_DNA"/>
</dbReference>
<feature type="transmembrane region" description="Helical" evidence="6">
    <location>
        <begin position="80"/>
        <end position="98"/>
    </location>
</feature>
<feature type="domain" description="Na+/H+ antiporter MnhB subunit-related protein" evidence="7">
    <location>
        <begin position="115"/>
        <end position="249"/>
    </location>
</feature>